<dbReference type="OrthoDB" id="7593450at2"/>
<dbReference type="STRING" id="1280950.HJO_15573"/>
<keyword evidence="2" id="KW-1185">Reference proteome</keyword>
<dbReference type="Gene3D" id="1.20.58.320">
    <property type="entry name" value="TPR-like"/>
    <property type="match status" value="1"/>
</dbReference>
<dbReference type="EMBL" id="ARYK01000010">
    <property type="protein sequence ID" value="KCZ88295.1"/>
    <property type="molecule type" value="Genomic_DNA"/>
</dbReference>
<dbReference type="InterPro" id="IPR011990">
    <property type="entry name" value="TPR-like_helical_dom_sf"/>
</dbReference>
<reference evidence="1 2" key="1">
    <citation type="journal article" date="2014" name="Antonie Van Leeuwenhoek">
        <title>Hyphomonas beringensis sp. nov. and Hyphomonas chukchiensis sp. nov., isolated from surface seawater of the Bering Sea and Chukchi Sea.</title>
        <authorList>
            <person name="Li C."/>
            <person name="Lai Q."/>
            <person name="Li G."/>
            <person name="Dong C."/>
            <person name="Wang J."/>
            <person name="Liao Y."/>
            <person name="Shao Z."/>
        </authorList>
    </citation>
    <scope>NUCLEOTIDE SEQUENCE [LARGE SCALE GENOMIC DNA]</scope>
    <source>
        <strain evidence="1 2">MHS-2</strain>
    </source>
</reference>
<dbReference type="Proteomes" id="UP000025171">
    <property type="component" value="Unassembled WGS sequence"/>
</dbReference>
<sequence>MTDLPQPSDVLEFWIGDASRSGEAAKARNKVWFAKSDDTDAQIRTRFLTLLETLSAGPLAYDWAARGARERLAAIIVLDQFSRNIFRNSPRAFAQDALALRLCKDGLSRREDLSLPEADRIFFYLPLEHSEDTGDQARAIEMFTALNRDARDDFRKLTESTLEYAYSHQSVIEQFGRFPHRNAVLARTSTPAELAYIATPGSGF</sequence>
<evidence type="ECO:0008006" key="3">
    <source>
        <dbReference type="Google" id="ProtNLM"/>
    </source>
</evidence>
<dbReference type="Pfam" id="PF06041">
    <property type="entry name" value="DUF924"/>
    <property type="match status" value="1"/>
</dbReference>
<comment type="caution">
    <text evidence="1">The sequence shown here is derived from an EMBL/GenBank/DDBJ whole genome shotgun (WGS) entry which is preliminary data.</text>
</comment>
<dbReference type="eggNOG" id="COG3803">
    <property type="taxonomic scope" value="Bacteria"/>
</dbReference>
<dbReference type="AlphaFoldDB" id="A0A059FCE3"/>
<dbReference type="SUPFAM" id="SSF48452">
    <property type="entry name" value="TPR-like"/>
    <property type="match status" value="1"/>
</dbReference>
<dbReference type="Gene3D" id="1.25.40.10">
    <property type="entry name" value="Tetratricopeptide repeat domain"/>
    <property type="match status" value="1"/>
</dbReference>
<organism evidence="1 2">
    <name type="scientific">Hyphomonas johnsonii MHS-2</name>
    <dbReference type="NCBI Taxonomy" id="1280950"/>
    <lineage>
        <taxon>Bacteria</taxon>
        <taxon>Pseudomonadati</taxon>
        <taxon>Pseudomonadota</taxon>
        <taxon>Alphaproteobacteria</taxon>
        <taxon>Hyphomonadales</taxon>
        <taxon>Hyphomonadaceae</taxon>
        <taxon>Hyphomonas</taxon>
    </lineage>
</organism>
<dbReference type="RefSeq" id="WP_035618817.1">
    <property type="nucleotide sequence ID" value="NZ_ARYK01000010.1"/>
</dbReference>
<evidence type="ECO:0000313" key="2">
    <source>
        <dbReference type="Proteomes" id="UP000025171"/>
    </source>
</evidence>
<evidence type="ECO:0000313" key="1">
    <source>
        <dbReference type="EMBL" id="KCZ88295.1"/>
    </source>
</evidence>
<accession>A0A059FCE3</accession>
<dbReference type="InterPro" id="IPR010323">
    <property type="entry name" value="DUF924"/>
</dbReference>
<name>A0A059FCE3_9PROT</name>
<proteinExistence type="predicted"/>
<dbReference type="PATRIC" id="fig|1280950.3.peg.3126"/>
<protein>
    <recommendedName>
        <fullName evidence="3">DUF924 domain-containing protein</fullName>
    </recommendedName>
</protein>
<gene>
    <name evidence="1" type="ORF">HJO_15573</name>
</gene>